<keyword evidence="1 2" id="KW-0597">Phosphoprotein</keyword>
<evidence type="ECO:0000259" key="3">
    <source>
        <dbReference type="PROSITE" id="PS50110"/>
    </source>
</evidence>
<comment type="caution">
    <text evidence="4">The sequence shown here is derived from an EMBL/GenBank/DDBJ whole genome shotgun (WGS) entry which is preliminary data.</text>
</comment>
<name>A0A8H5KAY5_9HYPO</name>
<dbReference type="CDD" id="cd17546">
    <property type="entry name" value="REC_hyHK_CKI1_RcsC-like"/>
    <property type="match status" value="1"/>
</dbReference>
<dbReference type="PROSITE" id="PS50110">
    <property type="entry name" value="RESPONSE_REGULATORY"/>
    <property type="match status" value="1"/>
</dbReference>
<accession>A0A8H5KAY5</accession>
<sequence length="156" mass="17681">MSDTDNKVPEVSVPTIPSSGGVDEANSWIEDAKYLLVDDNKVNMKVMKLHFDKLGLKYNIAWNGQQVVDLYKAHPEQCKFILLDISMPVMGGMQASLLIRQHERDNNLPPAIIIGLMADPTESENRRMIDEFGMNTTFKKPVRLEGLRELVNNWPV</sequence>
<dbReference type="PANTHER" id="PTHR43719:SF28">
    <property type="entry name" value="PEROXIDE STRESS-ACTIVATED HISTIDINE KINASE MAK1-RELATED"/>
    <property type="match status" value="1"/>
</dbReference>
<reference evidence="4 5" key="1">
    <citation type="submission" date="2020-05" db="EMBL/GenBank/DDBJ databases">
        <title>Identification and distribution of gene clusters putatively required for synthesis of sphingolipid metabolism inhibitors in phylogenetically diverse species of the filamentous fungus Fusarium.</title>
        <authorList>
            <person name="Kim H.-S."/>
            <person name="Busman M."/>
            <person name="Brown D.W."/>
            <person name="Divon H."/>
            <person name="Uhlig S."/>
            <person name="Proctor R.H."/>
        </authorList>
    </citation>
    <scope>NUCLEOTIDE SEQUENCE [LARGE SCALE GENOMIC DNA]</scope>
    <source>
        <strain evidence="4 5">NRRL 13617</strain>
    </source>
</reference>
<dbReference type="OrthoDB" id="303614at2759"/>
<evidence type="ECO:0000313" key="4">
    <source>
        <dbReference type="EMBL" id="KAF5570945.1"/>
    </source>
</evidence>
<dbReference type="InterPro" id="IPR050956">
    <property type="entry name" value="2C_system_His_kinase"/>
</dbReference>
<feature type="domain" description="Response regulatory" evidence="3">
    <location>
        <begin position="33"/>
        <end position="155"/>
    </location>
</feature>
<dbReference type="PANTHER" id="PTHR43719">
    <property type="entry name" value="TWO-COMPONENT HISTIDINE KINASE"/>
    <property type="match status" value="1"/>
</dbReference>
<evidence type="ECO:0000313" key="5">
    <source>
        <dbReference type="Proteomes" id="UP000582016"/>
    </source>
</evidence>
<keyword evidence="5" id="KW-1185">Reference proteome</keyword>
<evidence type="ECO:0000256" key="2">
    <source>
        <dbReference type="PROSITE-ProRule" id="PRU00169"/>
    </source>
</evidence>
<proteinExistence type="predicted"/>
<dbReference type="Pfam" id="PF00072">
    <property type="entry name" value="Response_reg"/>
    <property type="match status" value="1"/>
</dbReference>
<dbReference type="InterPro" id="IPR011006">
    <property type="entry name" value="CheY-like_superfamily"/>
</dbReference>
<organism evidence="4 5">
    <name type="scientific">Fusarium phyllophilum</name>
    <dbReference type="NCBI Taxonomy" id="47803"/>
    <lineage>
        <taxon>Eukaryota</taxon>
        <taxon>Fungi</taxon>
        <taxon>Dikarya</taxon>
        <taxon>Ascomycota</taxon>
        <taxon>Pezizomycotina</taxon>
        <taxon>Sordariomycetes</taxon>
        <taxon>Hypocreomycetidae</taxon>
        <taxon>Hypocreales</taxon>
        <taxon>Nectriaceae</taxon>
        <taxon>Fusarium</taxon>
        <taxon>Fusarium fujikuroi species complex</taxon>
    </lineage>
</organism>
<evidence type="ECO:0000256" key="1">
    <source>
        <dbReference type="ARBA" id="ARBA00022553"/>
    </source>
</evidence>
<dbReference type="SMART" id="SM00448">
    <property type="entry name" value="REC"/>
    <property type="match status" value="1"/>
</dbReference>
<dbReference type="Gene3D" id="3.40.50.2300">
    <property type="match status" value="1"/>
</dbReference>
<dbReference type="EMBL" id="JAAOAQ010000023">
    <property type="protein sequence ID" value="KAF5570945.1"/>
    <property type="molecule type" value="Genomic_DNA"/>
</dbReference>
<feature type="modified residue" description="4-aspartylphosphate" evidence="2">
    <location>
        <position position="84"/>
    </location>
</feature>
<gene>
    <name evidence="4" type="ORF">FPHYL_780</name>
</gene>
<dbReference type="AlphaFoldDB" id="A0A8H5KAY5"/>
<dbReference type="SUPFAM" id="SSF52172">
    <property type="entry name" value="CheY-like"/>
    <property type="match status" value="1"/>
</dbReference>
<dbReference type="GO" id="GO:0000160">
    <property type="term" value="P:phosphorelay signal transduction system"/>
    <property type="evidence" value="ECO:0007669"/>
    <property type="project" value="InterPro"/>
</dbReference>
<protein>
    <submittedName>
        <fullName evidence="4">Two-component response regulator</fullName>
    </submittedName>
</protein>
<dbReference type="Proteomes" id="UP000582016">
    <property type="component" value="Unassembled WGS sequence"/>
</dbReference>
<dbReference type="InterPro" id="IPR001789">
    <property type="entry name" value="Sig_transdc_resp-reg_receiver"/>
</dbReference>